<accession>A0A329S1F6</accession>
<comment type="caution">
    <text evidence="7">The sequence shown here is derived from an EMBL/GenBank/DDBJ whole genome shotgun (WGS) entry which is preliminary data.</text>
</comment>
<evidence type="ECO:0000313" key="6">
    <source>
        <dbReference type="EMBL" id="KAG6961667.1"/>
    </source>
</evidence>
<dbReference type="Proteomes" id="UP000760860">
    <property type="component" value="Unassembled WGS sequence"/>
</dbReference>
<dbReference type="Proteomes" id="UP000688947">
    <property type="component" value="Unassembled WGS sequence"/>
</dbReference>
<evidence type="ECO:0000313" key="1">
    <source>
        <dbReference type="EMBL" id="KAG2854882.1"/>
    </source>
</evidence>
<protein>
    <submittedName>
        <fullName evidence="7">Uncharacterized protein</fullName>
    </submittedName>
</protein>
<dbReference type="EMBL" id="JAENGZ010000340">
    <property type="protein sequence ID" value="KAG6961667.1"/>
    <property type="molecule type" value="Genomic_DNA"/>
</dbReference>
<evidence type="ECO:0000313" key="2">
    <source>
        <dbReference type="EMBL" id="KAG2913548.1"/>
    </source>
</evidence>
<sequence>MRSCLQIRSTKRYLIYGADLGAIVEGSHRTGDLRFTTLDKFLNIPEGEIRLWERVHLGKFGVAT</sequence>
<reference evidence="6" key="3">
    <citation type="submission" date="2021-01" db="EMBL/GenBank/DDBJ databases">
        <title>Phytophthora aleatoria, a newly-described species from Pinus radiata is distinct from Phytophthora cactorum isolates based on comparative genomics.</title>
        <authorList>
            <person name="Mcdougal R."/>
            <person name="Panda P."/>
            <person name="Williams N."/>
            <person name="Studholme D.J."/>
        </authorList>
    </citation>
    <scope>NUCLEOTIDE SEQUENCE</scope>
    <source>
        <strain evidence="6">NZFS 3830</strain>
    </source>
</reference>
<evidence type="ECO:0000313" key="3">
    <source>
        <dbReference type="EMBL" id="KAG2947970.1"/>
    </source>
</evidence>
<dbReference type="EMBL" id="RCMV01000414">
    <property type="protein sequence ID" value="KAG3217565.1"/>
    <property type="molecule type" value="Genomic_DNA"/>
</dbReference>
<reference evidence="7 8" key="1">
    <citation type="submission" date="2018-01" db="EMBL/GenBank/DDBJ databases">
        <title>Draft genome of the strawberry crown rot pathogen Phytophthora cactorum.</title>
        <authorList>
            <person name="Armitage A.D."/>
            <person name="Lysoe E."/>
            <person name="Nellist C.F."/>
            <person name="Harrison R.J."/>
            <person name="Brurberg M.B."/>
        </authorList>
    </citation>
    <scope>NUCLEOTIDE SEQUENCE [LARGE SCALE GENOMIC DNA]</scope>
    <source>
        <strain evidence="7 8">10300</strain>
    </source>
</reference>
<dbReference type="EMBL" id="MJFZ01000353">
    <property type="protein sequence ID" value="RAW30787.1"/>
    <property type="molecule type" value="Genomic_DNA"/>
</dbReference>
<dbReference type="AlphaFoldDB" id="A0A329S1F6"/>
<name>A0A329S1F6_9STRA</name>
<dbReference type="OrthoDB" id="89547at2759"/>
<dbReference type="EMBL" id="RCMI01000389">
    <property type="protein sequence ID" value="KAG2913548.1"/>
    <property type="molecule type" value="Genomic_DNA"/>
</dbReference>
<dbReference type="Proteomes" id="UP000251314">
    <property type="component" value="Unassembled WGS sequence"/>
</dbReference>
<dbReference type="Proteomes" id="UP000736787">
    <property type="component" value="Unassembled WGS sequence"/>
</dbReference>
<organism evidence="7 8">
    <name type="scientific">Phytophthora cactorum</name>
    <dbReference type="NCBI Taxonomy" id="29920"/>
    <lineage>
        <taxon>Eukaryota</taxon>
        <taxon>Sar</taxon>
        <taxon>Stramenopiles</taxon>
        <taxon>Oomycota</taxon>
        <taxon>Peronosporomycetes</taxon>
        <taxon>Peronosporales</taxon>
        <taxon>Peronosporaceae</taxon>
        <taxon>Phytophthora</taxon>
    </lineage>
</organism>
<dbReference type="VEuPathDB" id="FungiDB:PC110_g12860"/>
<evidence type="ECO:0000313" key="8">
    <source>
        <dbReference type="Proteomes" id="UP000251314"/>
    </source>
</evidence>
<dbReference type="EMBL" id="RCMG01000404">
    <property type="protein sequence ID" value="KAG2854882.1"/>
    <property type="molecule type" value="Genomic_DNA"/>
</dbReference>
<keyword evidence="8" id="KW-1185">Reference proteome</keyword>
<dbReference type="Proteomes" id="UP000735874">
    <property type="component" value="Unassembled WGS sequence"/>
</dbReference>
<reference evidence="1" key="2">
    <citation type="submission" date="2018-10" db="EMBL/GenBank/DDBJ databases">
        <title>Effector identification in a new, highly contiguous assembly of the strawberry crown rot pathogen Phytophthora cactorum.</title>
        <authorList>
            <person name="Armitage A.D."/>
            <person name="Nellist C.F."/>
            <person name="Bates H."/>
            <person name="Vickerstaff R.J."/>
            <person name="Harrison R.J."/>
        </authorList>
    </citation>
    <scope>NUCLEOTIDE SEQUENCE</scope>
    <source>
        <strain evidence="1">15-7</strain>
        <strain evidence="2">4032</strain>
        <strain evidence="3">4040</strain>
        <strain evidence="4">P415</strain>
        <strain evidence="5">P421</strain>
    </source>
</reference>
<dbReference type="Proteomes" id="UP000697107">
    <property type="component" value="Unassembled WGS sequence"/>
</dbReference>
<evidence type="ECO:0000313" key="5">
    <source>
        <dbReference type="EMBL" id="KAG3217565.1"/>
    </source>
</evidence>
<dbReference type="Proteomes" id="UP000774804">
    <property type="component" value="Unassembled WGS sequence"/>
</dbReference>
<proteinExistence type="predicted"/>
<gene>
    <name evidence="6" type="ORF">JG687_00007578</name>
    <name evidence="7" type="ORF">PC110_g12860</name>
    <name evidence="1" type="ORF">PC113_g12918</name>
    <name evidence="2" type="ORF">PC115_g11974</name>
    <name evidence="3" type="ORF">PC117_g6385</name>
    <name evidence="4" type="ORF">PC118_g7789</name>
    <name evidence="5" type="ORF">PC129_g11598</name>
</gene>
<dbReference type="EMBL" id="RCMK01000121">
    <property type="protein sequence ID" value="KAG2947970.1"/>
    <property type="molecule type" value="Genomic_DNA"/>
</dbReference>
<evidence type="ECO:0000313" key="4">
    <source>
        <dbReference type="EMBL" id="KAG2986464.1"/>
    </source>
</evidence>
<dbReference type="EMBL" id="RCML01000191">
    <property type="protein sequence ID" value="KAG2986464.1"/>
    <property type="molecule type" value="Genomic_DNA"/>
</dbReference>
<evidence type="ECO:0000313" key="7">
    <source>
        <dbReference type="EMBL" id="RAW30787.1"/>
    </source>
</evidence>